<comment type="subcellular location">
    <subcellularLocation>
        <location evidence="3">Nucleus</location>
    </subcellularLocation>
</comment>
<evidence type="ECO:0000256" key="3">
    <source>
        <dbReference type="PROSITE-ProRule" id="PRU00089"/>
    </source>
</evidence>
<keyword evidence="2 3" id="KW-0539">Nucleus</keyword>
<dbReference type="GO" id="GO:0009653">
    <property type="term" value="P:anatomical structure morphogenesis"/>
    <property type="evidence" value="ECO:0007669"/>
    <property type="project" value="TreeGrafter"/>
</dbReference>
<evidence type="ECO:0000313" key="5">
    <source>
        <dbReference type="EMBL" id="CAF0921009.1"/>
    </source>
</evidence>
<dbReference type="Proteomes" id="UP000663870">
    <property type="component" value="Unassembled WGS sequence"/>
</dbReference>
<dbReference type="InterPro" id="IPR036388">
    <property type="entry name" value="WH-like_DNA-bd_sf"/>
</dbReference>
<dbReference type="PANTHER" id="PTHR11829:SF343">
    <property type="entry name" value="FORK-HEAD DOMAIN-CONTAINING PROTEIN"/>
    <property type="match status" value="1"/>
</dbReference>
<evidence type="ECO:0000313" key="7">
    <source>
        <dbReference type="Proteomes" id="UP000663854"/>
    </source>
</evidence>
<proteinExistence type="predicted"/>
<dbReference type="InterPro" id="IPR036390">
    <property type="entry name" value="WH_DNA-bd_sf"/>
</dbReference>
<dbReference type="InterPro" id="IPR050211">
    <property type="entry name" value="FOX_domain-containing"/>
</dbReference>
<reference evidence="5" key="1">
    <citation type="submission" date="2021-02" db="EMBL/GenBank/DDBJ databases">
        <authorList>
            <person name="Nowell W R."/>
        </authorList>
    </citation>
    <scope>NUCLEOTIDE SEQUENCE</scope>
</reference>
<feature type="DNA-binding region" description="Fork-head" evidence="3">
    <location>
        <begin position="76"/>
        <end position="169"/>
    </location>
</feature>
<accession>A0A814B2E7</accession>
<dbReference type="PROSITE" id="PS50039">
    <property type="entry name" value="FORK_HEAD_3"/>
    <property type="match status" value="1"/>
</dbReference>
<organism evidence="5 7">
    <name type="scientific">Rotaria sordida</name>
    <dbReference type="NCBI Taxonomy" id="392033"/>
    <lineage>
        <taxon>Eukaryota</taxon>
        <taxon>Metazoa</taxon>
        <taxon>Spiralia</taxon>
        <taxon>Gnathifera</taxon>
        <taxon>Rotifera</taxon>
        <taxon>Eurotatoria</taxon>
        <taxon>Bdelloidea</taxon>
        <taxon>Philodinida</taxon>
        <taxon>Philodinidae</taxon>
        <taxon>Rotaria</taxon>
    </lineage>
</organism>
<dbReference type="GO" id="GO:0000981">
    <property type="term" value="F:DNA-binding transcription factor activity, RNA polymerase II-specific"/>
    <property type="evidence" value="ECO:0007669"/>
    <property type="project" value="TreeGrafter"/>
</dbReference>
<dbReference type="EMBL" id="CAJNOH010000166">
    <property type="protein sequence ID" value="CAF0921009.1"/>
    <property type="molecule type" value="Genomic_DNA"/>
</dbReference>
<dbReference type="GO" id="GO:0030154">
    <property type="term" value="P:cell differentiation"/>
    <property type="evidence" value="ECO:0007669"/>
    <property type="project" value="TreeGrafter"/>
</dbReference>
<feature type="domain" description="Fork-head" evidence="4">
    <location>
        <begin position="76"/>
        <end position="169"/>
    </location>
</feature>
<sequence>MSTVRHLYSISVIQFPIYYPQHSEYSLVMNKHQFHDSGIVDEGLSDETGSIEDDLNQQENYIGKTKIIDENEIPKKPNQSYLEIIAEAILKTPNRMMQLYEIYNYFQRKYRYFAEDVNKSWKNSVRHNLSLNDCFVKAERGTNGKGHYWRIHELAEKELEQGRFHRRRYRQQIRQLQMHNQSMSSFYPSTSYYMYSSPPPPPPPPSYHSIYPTQNNSSTTMTNFCMRENTYPSYDPYSSSYYQQQHPMTLSYTSQNESASF</sequence>
<evidence type="ECO:0000313" key="8">
    <source>
        <dbReference type="Proteomes" id="UP000663870"/>
    </source>
</evidence>
<dbReference type="GO" id="GO:0000978">
    <property type="term" value="F:RNA polymerase II cis-regulatory region sequence-specific DNA binding"/>
    <property type="evidence" value="ECO:0007669"/>
    <property type="project" value="TreeGrafter"/>
</dbReference>
<keyword evidence="8" id="KW-1185">Reference proteome</keyword>
<dbReference type="PRINTS" id="PR00053">
    <property type="entry name" value="FORKHEAD"/>
</dbReference>
<dbReference type="InterPro" id="IPR001766">
    <property type="entry name" value="Fork_head_dom"/>
</dbReference>
<keyword evidence="1 3" id="KW-0238">DNA-binding</keyword>
<dbReference type="Proteomes" id="UP000663854">
    <property type="component" value="Unassembled WGS sequence"/>
</dbReference>
<evidence type="ECO:0000313" key="6">
    <source>
        <dbReference type="EMBL" id="CAF1067574.1"/>
    </source>
</evidence>
<dbReference type="Pfam" id="PF00250">
    <property type="entry name" value="Forkhead"/>
    <property type="match status" value="1"/>
</dbReference>
<evidence type="ECO:0000259" key="4">
    <source>
        <dbReference type="PROSITE" id="PS50039"/>
    </source>
</evidence>
<dbReference type="SUPFAM" id="SSF46785">
    <property type="entry name" value="Winged helix' DNA-binding domain"/>
    <property type="match status" value="1"/>
</dbReference>
<gene>
    <name evidence="6" type="ORF">JXQ802_LOCUS17508</name>
    <name evidence="5" type="ORF">PYM288_LOCUS10524</name>
</gene>
<dbReference type="PANTHER" id="PTHR11829">
    <property type="entry name" value="FORKHEAD BOX PROTEIN"/>
    <property type="match status" value="1"/>
</dbReference>
<comment type="caution">
    <text evidence="5">The sequence shown here is derived from an EMBL/GenBank/DDBJ whole genome shotgun (WGS) entry which is preliminary data.</text>
</comment>
<dbReference type="Gene3D" id="1.10.10.10">
    <property type="entry name" value="Winged helix-like DNA-binding domain superfamily/Winged helix DNA-binding domain"/>
    <property type="match status" value="1"/>
</dbReference>
<evidence type="ECO:0000256" key="2">
    <source>
        <dbReference type="ARBA" id="ARBA00023242"/>
    </source>
</evidence>
<dbReference type="GO" id="GO:0005634">
    <property type="term" value="C:nucleus"/>
    <property type="evidence" value="ECO:0007669"/>
    <property type="project" value="UniProtKB-SubCell"/>
</dbReference>
<dbReference type="PROSITE" id="PS00658">
    <property type="entry name" value="FORK_HEAD_2"/>
    <property type="match status" value="1"/>
</dbReference>
<evidence type="ECO:0000256" key="1">
    <source>
        <dbReference type="ARBA" id="ARBA00023125"/>
    </source>
</evidence>
<dbReference type="InterPro" id="IPR030456">
    <property type="entry name" value="TF_fork_head_CS_2"/>
</dbReference>
<dbReference type="EMBL" id="CAJNOL010000445">
    <property type="protein sequence ID" value="CAF1067574.1"/>
    <property type="molecule type" value="Genomic_DNA"/>
</dbReference>
<dbReference type="SMART" id="SM00339">
    <property type="entry name" value="FH"/>
    <property type="match status" value="1"/>
</dbReference>
<dbReference type="AlphaFoldDB" id="A0A814B2E7"/>
<name>A0A814B2E7_9BILA</name>
<protein>
    <recommendedName>
        <fullName evidence="4">Fork-head domain-containing protein</fullName>
    </recommendedName>
</protein>